<evidence type="ECO:0000313" key="5">
    <source>
        <dbReference type="Proteomes" id="UP000567179"/>
    </source>
</evidence>
<dbReference type="OrthoDB" id="539213at2759"/>
<evidence type="ECO:0000313" key="4">
    <source>
        <dbReference type="EMBL" id="KAF5312291.1"/>
    </source>
</evidence>
<comment type="caution">
    <text evidence="4">The sequence shown here is derived from an EMBL/GenBank/DDBJ whole genome shotgun (WGS) entry which is preliminary data.</text>
</comment>
<evidence type="ECO:0000259" key="3">
    <source>
        <dbReference type="PROSITE" id="PS50837"/>
    </source>
</evidence>
<reference evidence="4 5" key="1">
    <citation type="journal article" date="2020" name="ISME J.">
        <title>Uncovering the hidden diversity of litter-decomposition mechanisms in mushroom-forming fungi.</title>
        <authorList>
            <person name="Floudas D."/>
            <person name="Bentzer J."/>
            <person name="Ahren D."/>
            <person name="Johansson T."/>
            <person name="Persson P."/>
            <person name="Tunlid A."/>
        </authorList>
    </citation>
    <scope>NUCLEOTIDE SEQUENCE [LARGE SCALE GENOMIC DNA]</scope>
    <source>
        <strain evidence="4 5">CBS 101986</strain>
    </source>
</reference>
<dbReference type="SUPFAM" id="SSF52540">
    <property type="entry name" value="P-loop containing nucleoside triphosphate hydrolases"/>
    <property type="match status" value="1"/>
</dbReference>
<sequence length="620" mass="69125">MPTDNLCTTSSAPTDRDLHMASPLRHRRSDGGPSSSIFHNATNTCIKKSSFIITNIQAQANSTSDPLNKLYDRVATNAILNAGGRADEVRCYPGTREKVIGLIERWMDSDNTTPNMMWLNGPAGAGKSAIVQTIAERCKERGVLAANFFFFRADPTRSTAQPLVATLLYQIVQASLIARQAITAVLSDNPLIFGASIQDQFNQLLSLPLHDTPQSLESPARRPIVLLIDGLDECDSKHKSSQAQIIQALDYLLVTNSPPFLVLVASRVEPQITMAFNQLASPVKSIFLGDQYAPTKDIRTFVTGEFNKIKKSHNLAHTLRESWPSTNDIDGIVTKSSGQFIFAATVMRFLSSSSASPMLSLERVQGIAPVAKNSPFSQLDAVYMYILSQADDQEAAKDLLAAKLLHNDLNDDERVWPPNPIRPPIKTILSIYHPTRYGLSLIESCASELAALLRFQGDELKFYHASLGDFLEDPSRSGEYHVDVDVFCAKILPAIWMKAPESQASALMGVELLIRLQNPTPDITKAFRTISPASTKDPDVFFDLSPDANLIFKSIHRLYYHDDVKSYRKILRQWIWWYVSSSEGRNPNDLPRLPYLVTYIWISKAEYWYDSTIRAALRGK</sequence>
<organism evidence="4 5">
    <name type="scientific">Psilocybe cf. subviscida</name>
    <dbReference type="NCBI Taxonomy" id="2480587"/>
    <lineage>
        <taxon>Eukaryota</taxon>
        <taxon>Fungi</taxon>
        <taxon>Dikarya</taxon>
        <taxon>Basidiomycota</taxon>
        <taxon>Agaricomycotina</taxon>
        <taxon>Agaricomycetes</taxon>
        <taxon>Agaricomycetidae</taxon>
        <taxon>Agaricales</taxon>
        <taxon>Agaricineae</taxon>
        <taxon>Strophariaceae</taxon>
        <taxon>Psilocybe</taxon>
    </lineage>
</organism>
<dbReference type="InterPro" id="IPR027417">
    <property type="entry name" value="P-loop_NTPase"/>
</dbReference>
<dbReference type="InterPro" id="IPR056884">
    <property type="entry name" value="NPHP3-like_N"/>
</dbReference>
<dbReference type="Proteomes" id="UP000567179">
    <property type="component" value="Unassembled WGS sequence"/>
</dbReference>
<keyword evidence="1" id="KW-0677">Repeat</keyword>
<feature type="domain" description="NACHT" evidence="3">
    <location>
        <begin position="115"/>
        <end position="249"/>
    </location>
</feature>
<evidence type="ECO:0000256" key="1">
    <source>
        <dbReference type="ARBA" id="ARBA00022737"/>
    </source>
</evidence>
<dbReference type="PANTHER" id="PTHR10039:SF14">
    <property type="entry name" value="NACHT DOMAIN-CONTAINING PROTEIN"/>
    <property type="match status" value="1"/>
</dbReference>
<keyword evidence="5" id="KW-1185">Reference proteome</keyword>
<feature type="region of interest" description="Disordered" evidence="2">
    <location>
        <begin position="1"/>
        <end position="36"/>
    </location>
</feature>
<feature type="compositionally biased region" description="Polar residues" evidence="2">
    <location>
        <begin position="1"/>
        <end position="13"/>
    </location>
</feature>
<dbReference type="EMBL" id="JAACJJ010000056">
    <property type="protein sequence ID" value="KAF5312291.1"/>
    <property type="molecule type" value="Genomic_DNA"/>
</dbReference>
<proteinExistence type="predicted"/>
<dbReference type="PANTHER" id="PTHR10039">
    <property type="entry name" value="AMELOGENIN"/>
    <property type="match status" value="1"/>
</dbReference>
<name>A0A8H5AWN2_9AGAR</name>
<gene>
    <name evidence="4" type="ORF">D9619_003568</name>
</gene>
<dbReference type="Gene3D" id="3.40.50.300">
    <property type="entry name" value="P-loop containing nucleotide triphosphate hydrolases"/>
    <property type="match status" value="1"/>
</dbReference>
<dbReference type="InterPro" id="IPR007111">
    <property type="entry name" value="NACHT_NTPase"/>
</dbReference>
<accession>A0A8H5AWN2</accession>
<dbReference type="PROSITE" id="PS50837">
    <property type="entry name" value="NACHT"/>
    <property type="match status" value="1"/>
</dbReference>
<dbReference type="AlphaFoldDB" id="A0A8H5AWN2"/>
<protein>
    <recommendedName>
        <fullName evidence="3">NACHT domain-containing protein</fullName>
    </recommendedName>
</protein>
<dbReference type="Pfam" id="PF24883">
    <property type="entry name" value="NPHP3_N"/>
    <property type="match status" value="1"/>
</dbReference>
<evidence type="ECO:0000256" key="2">
    <source>
        <dbReference type="SAM" id="MobiDB-lite"/>
    </source>
</evidence>